<proteinExistence type="predicted"/>
<evidence type="ECO:0000313" key="1">
    <source>
        <dbReference type="EMBL" id="MCC2231472.1"/>
    </source>
</evidence>
<dbReference type="EMBL" id="JAJEQR010000030">
    <property type="protein sequence ID" value="MCC2231472.1"/>
    <property type="molecule type" value="Genomic_DNA"/>
</dbReference>
<dbReference type="Proteomes" id="UP001198182">
    <property type="component" value="Unassembled WGS sequence"/>
</dbReference>
<gene>
    <name evidence="1" type="ORF">LKD81_10755</name>
</gene>
<accession>A0AAE3JG71</accession>
<protein>
    <submittedName>
        <fullName evidence="1">Uncharacterized protein</fullName>
    </submittedName>
</protein>
<sequence length="165" mass="18720">MKCVACGKDHWEGDECPRCHFPVYEILGDDLDQSVAQIQAFAKEFQKEYLNDLQLGVVTYQWKDQNGLVKEASHAPVYFAAGSILASGEFWYPQKLARIPDQEFLPVTLAFKKGSTEWQVPTQVPNLKQAELQQVGFRLEDELQVRLLLKNDSAQTESEPVSVCQ</sequence>
<keyword evidence="2" id="KW-1185">Reference proteome</keyword>
<name>A0AAE3JG71_9FIRM</name>
<organism evidence="1 2">
    <name type="scientific">Hominifimenecus microfluidus</name>
    <dbReference type="NCBI Taxonomy" id="2885348"/>
    <lineage>
        <taxon>Bacteria</taxon>
        <taxon>Bacillati</taxon>
        <taxon>Bacillota</taxon>
        <taxon>Clostridia</taxon>
        <taxon>Lachnospirales</taxon>
        <taxon>Lachnospiraceae</taxon>
        <taxon>Hominifimenecus</taxon>
    </lineage>
</organism>
<dbReference type="AlphaFoldDB" id="A0AAE3JG71"/>
<reference evidence="1" key="1">
    <citation type="submission" date="2021-10" db="EMBL/GenBank/DDBJ databases">
        <title>Anaerobic single-cell dispensing facilitates the cultivation of human gut bacteria.</title>
        <authorList>
            <person name="Afrizal A."/>
        </authorList>
    </citation>
    <scope>NUCLEOTIDE SEQUENCE</scope>
    <source>
        <strain evidence="1">CLA-AA-H215</strain>
    </source>
</reference>
<dbReference type="RefSeq" id="WP_308453991.1">
    <property type="nucleotide sequence ID" value="NZ_JAJEQR010000030.1"/>
</dbReference>
<evidence type="ECO:0000313" key="2">
    <source>
        <dbReference type="Proteomes" id="UP001198182"/>
    </source>
</evidence>
<comment type="caution">
    <text evidence="1">The sequence shown here is derived from an EMBL/GenBank/DDBJ whole genome shotgun (WGS) entry which is preliminary data.</text>
</comment>